<dbReference type="Proteomes" id="UP000230750">
    <property type="component" value="Unassembled WGS sequence"/>
</dbReference>
<dbReference type="AlphaFoldDB" id="A0A2G8KF95"/>
<evidence type="ECO:0000256" key="2">
    <source>
        <dbReference type="ARBA" id="ARBA00004604"/>
    </source>
</evidence>
<dbReference type="Pfam" id="PF10500">
    <property type="entry name" value="SR-25"/>
    <property type="match status" value="1"/>
</dbReference>
<name>A0A2G8KF95_STIJA</name>
<evidence type="ECO:0000256" key="1">
    <source>
        <dbReference type="ARBA" id="ARBA00004324"/>
    </source>
</evidence>
<evidence type="ECO:0000256" key="8">
    <source>
        <dbReference type="SAM" id="MobiDB-lite"/>
    </source>
</evidence>
<gene>
    <name evidence="9" type="ORF">BSL78_16463</name>
</gene>
<dbReference type="OrthoDB" id="48562at2759"/>
<evidence type="ECO:0000256" key="4">
    <source>
        <dbReference type="ARBA" id="ARBA00017993"/>
    </source>
</evidence>
<keyword evidence="7" id="KW-0539">Nucleus</keyword>
<dbReference type="GO" id="GO:0005730">
    <property type="term" value="C:nucleolus"/>
    <property type="evidence" value="ECO:0007669"/>
    <property type="project" value="UniProtKB-SubCell"/>
</dbReference>
<comment type="subcellular location">
    <subcellularLocation>
        <location evidence="1">Nucleus speckle</location>
    </subcellularLocation>
    <subcellularLocation>
        <location evidence="2">Nucleus</location>
        <location evidence="2">Nucleolus</location>
    </subcellularLocation>
</comment>
<reference evidence="9 10" key="1">
    <citation type="journal article" date="2017" name="PLoS Biol.">
        <title>The sea cucumber genome provides insights into morphological evolution and visceral regeneration.</title>
        <authorList>
            <person name="Zhang X."/>
            <person name="Sun L."/>
            <person name="Yuan J."/>
            <person name="Sun Y."/>
            <person name="Gao Y."/>
            <person name="Zhang L."/>
            <person name="Li S."/>
            <person name="Dai H."/>
            <person name="Hamel J.F."/>
            <person name="Liu C."/>
            <person name="Yu Y."/>
            <person name="Liu S."/>
            <person name="Lin W."/>
            <person name="Guo K."/>
            <person name="Jin S."/>
            <person name="Xu P."/>
            <person name="Storey K.B."/>
            <person name="Huan P."/>
            <person name="Zhang T."/>
            <person name="Zhou Y."/>
            <person name="Zhang J."/>
            <person name="Lin C."/>
            <person name="Li X."/>
            <person name="Xing L."/>
            <person name="Huo D."/>
            <person name="Sun M."/>
            <person name="Wang L."/>
            <person name="Mercier A."/>
            <person name="Li F."/>
            <person name="Yang H."/>
            <person name="Xiang J."/>
        </authorList>
    </citation>
    <scope>NUCLEOTIDE SEQUENCE [LARGE SCALE GENOMIC DNA]</scope>
    <source>
        <strain evidence="9">Shaxun</strain>
        <tissue evidence="9">Muscle</tissue>
    </source>
</reference>
<feature type="region of interest" description="Disordered" evidence="8">
    <location>
        <begin position="1"/>
        <end position="101"/>
    </location>
</feature>
<dbReference type="InterPro" id="IPR019532">
    <property type="entry name" value="Nucl_RNA-splicing_assoc_SR-25"/>
</dbReference>
<evidence type="ECO:0000313" key="10">
    <source>
        <dbReference type="Proteomes" id="UP000230750"/>
    </source>
</evidence>
<sequence length="192" mass="22276">MSNSVSESDSDNQAKRRRREKKKEVVEEEKEENEGGRDSRKKRERKRKSKGDKKKKKKKKEKSKNMHKDKKRKKKKKKDKKGRDRTEKGKDQGSTGPVLSSVQEKLLAIAGVGIDKPRESQARILKPMTKEEYEKEQSVTRRVFDQDTGRTRLVKGSGEIIEEIVSRDRHKAINKQATKADGMSFQSQLRLL</sequence>
<evidence type="ECO:0000256" key="6">
    <source>
        <dbReference type="ARBA" id="ARBA00023187"/>
    </source>
</evidence>
<proteinExistence type="inferred from homology"/>
<evidence type="ECO:0000256" key="5">
    <source>
        <dbReference type="ARBA" id="ARBA00022664"/>
    </source>
</evidence>
<dbReference type="GO" id="GO:0016607">
    <property type="term" value="C:nuclear speck"/>
    <property type="evidence" value="ECO:0007669"/>
    <property type="project" value="UniProtKB-SubCell"/>
</dbReference>
<keyword evidence="10" id="KW-1185">Reference proteome</keyword>
<evidence type="ECO:0000313" key="9">
    <source>
        <dbReference type="EMBL" id="PIK46678.1"/>
    </source>
</evidence>
<evidence type="ECO:0000256" key="3">
    <source>
        <dbReference type="ARBA" id="ARBA00006852"/>
    </source>
</evidence>
<organism evidence="9 10">
    <name type="scientific">Stichopus japonicus</name>
    <name type="common">Sea cucumber</name>
    <dbReference type="NCBI Taxonomy" id="307972"/>
    <lineage>
        <taxon>Eukaryota</taxon>
        <taxon>Metazoa</taxon>
        <taxon>Echinodermata</taxon>
        <taxon>Eleutherozoa</taxon>
        <taxon>Echinozoa</taxon>
        <taxon>Holothuroidea</taxon>
        <taxon>Aspidochirotacea</taxon>
        <taxon>Aspidochirotida</taxon>
        <taxon>Stichopodidae</taxon>
        <taxon>Apostichopus</taxon>
    </lineage>
</organism>
<dbReference type="GO" id="GO:0008380">
    <property type="term" value="P:RNA splicing"/>
    <property type="evidence" value="ECO:0007669"/>
    <property type="project" value="UniProtKB-KW"/>
</dbReference>
<comment type="similarity">
    <text evidence="3">Belongs to the ARL6IP4 family.</text>
</comment>
<keyword evidence="6" id="KW-0508">mRNA splicing</keyword>
<evidence type="ECO:0000256" key="7">
    <source>
        <dbReference type="ARBA" id="ARBA00023242"/>
    </source>
</evidence>
<keyword evidence="5" id="KW-0507">mRNA processing</keyword>
<feature type="compositionally biased region" description="Basic residues" evidence="8">
    <location>
        <begin position="39"/>
        <end position="80"/>
    </location>
</feature>
<dbReference type="EMBL" id="MRZV01000628">
    <property type="protein sequence ID" value="PIK46678.1"/>
    <property type="molecule type" value="Genomic_DNA"/>
</dbReference>
<comment type="caution">
    <text evidence="9">The sequence shown here is derived from an EMBL/GenBank/DDBJ whole genome shotgun (WGS) entry which is preliminary data.</text>
</comment>
<dbReference type="GO" id="GO:0006397">
    <property type="term" value="P:mRNA processing"/>
    <property type="evidence" value="ECO:0007669"/>
    <property type="project" value="UniProtKB-KW"/>
</dbReference>
<dbReference type="STRING" id="307972.A0A2G8KF95"/>
<protein>
    <recommendedName>
        <fullName evidence="4">ADP-ribosylation factor-like protein 6-interacting protein 4</fullName>
    </recommendedName>
</protein>
<feature type="compositionally biased region" description="Basic and acidic residues" evidence="8">
    <location>
        <begin position="81"/>
        <end position="91"/>
    </location>
</feature>
<feature type="compositionally biased region" description="Polar residues" evidence="8">
    <location>
        <begin position="92"/>
        <end position="101"/>
    </location>
</feature>
<accession>A0A2G8KF95</accession>